<feature type="non-terminal residue" evidence="1">
    <location>
        <position position="1"/>
    </location>
</feature>
<dbReference type="OrthoDB" id="1521843at2"/>
<dbReference type="RefSeq" id="WP_159420622.1">
    <property type="nucleotide sequence ID" value="NZ_CZVU01000101.1"/>
</dbReference>
<protein>
    <recommendedName>
        <fullName evidence="3">TonB dependent receptor</fullName>
    </recommendedName>
</protein>
<evidence type="ECO:0008006" key="3">
    <source>
        <dbReference type="Google" id="ProtNLM"/>
    </source>
</evidence>
<name>A0A656DAM0_KRYT1</name>
<evidence type="ECO:0000313" key="2">
    <source>
        <dbReference type="Proteomes" id="UP000243065"/>
    </source>
</evidence>
<dbReference type="EMBL" id="CZVU01000101">
    <property type="protein sequence ID" value="CUT04793.1"/>
    <property type="molecule type" value="Genomic_DNA"/>
</dbReference>
<organism evidence="1 2">
    <name type="scientific">Kryptobacter tengchongensis</name>
    <dbReference type="NCBI Taxonomy" id="1643429"/>
    <lineage>
        <taxon>Bacteria</taxon>
        <taxon>Pseudomonadati</taxon>
        <taxon>Candidatus Kryptoniota</taxon>
        <taxon>Candidatus Kryptobacter</taxon>
    </lineage>
</organism>
<proteinExistence type="predicted"/>
<sequence>NQYVVPINPLGFSSLAYEIGVNLNYFGNFFKFDYIFHGNEYLSFGQPYLRQDIRGFKVFDRLRLLRNQVFLTFRFENLSDNTKKQRDYTTNFVTWEVSAMYSPLMNLPNLSLTYSQSTSDNGVPNADTLRALNVSVNKLSFDISYSFEYIFRNRVNFTFSLTGSDDRTILNSDFKNVNLLLSLYSDVRENIRGNFILAFNSSKFRRPIFDTANKFIGVRDEKFNYVSFGGGADYRLGKMRVWGNLAPSFGDLRRLYIYFGGSYEVARNQSLNFNCNLLFYNYVDVVAYLTYRISF</sequence>
<accession>A0A656DAM0</accession>
<evidence type="ECO:0000313" key="1">
    <source>
        <dbReference type="EMBL" id="CUT04793.1"/>
    </source>
</evidence>
<reference evidence="1 2" key="1">
    <citation type="submission" date="2015-11" db="EMBL/GenBank/DDBJ databases">
        <authorList>
            <person name="Varghese N."/>
        </authorList>
    </citation>
    <scope>NUCLEOTIDE SEQUENCE [LARGE SCALE GENOMIC DNA]</scope>
    <source>
        <strain evidence="1 2">JGI-24</strain>
    </source>
</reference>
<dbReference type="AlphaFoldDB" id="A0A656DAM0"/>
<keyword evidence="2" id="KW-1185">Reference proteome</keyword>
<gene>
    <name evidence="1" type="ORF">JGI24_01562</name>
</gene>
<dbReference type="Proteomes" id="UP000243065">
    <property type="component" value="Unassembled WGS sequence"/>
</dbReference>